<protein>
    <submittedName>
        <fullName evidence="2">Uncharacterized protein</fullName>
    </submittedName>
</protein>
<accession>A0A0K2TU06</accession>
<evidence type="ECO:0000256" key="1">
    <source>
        <dbReference type="SAM" id="SignalP"/>
    </source>
</evidence>
<evidence type="ECO:0000313" key="2">
    <source>
        <dbReference type="EMBL" id="CDW29489.1"/>
    </source>
</evidence>
<keyword evidence="1" id="KW-0732">Signal</keyword>
<dbReference type="EMBL" id="HACA01012128">
    <property type="protein sequence ID" value="CDW29489.1"/>
    <property type="molecule type" value="Transcribed_RNA"/>
</dbReference>
<organism evidence="2">
    <name type="scientific">Lepeophtheirus salmonis</name>
    <name type="common">Salmon louse</name>
    <name type="synonym">Caligus salmonis</name>
    <dbReference type="NCBI Taxonomy" id="72036"/>
    <lineage>
        <taxon>Eukaryota</taxon>
        <taxon>Metazoa</taxon>
        <taxon>Ecdysozoa</taxon>
        <taxon>Arthropoda</taxon>
        <taxon>Crustacea</taxon>
        <taxon>Multicrustacea</taxon>
        <taxon>Hexanauplia</taxon>
        <taxon>Copepoda</taxon>
        <taxon>Siphonostomatoida</taxon>
        <taxon>Caligidae</taxon>
        <taxon>Lepeophtheirus</taxon>
    </lineage>
</organism>
<feature type="non-terminal residue" evidence="2">
    <location>
        <position position="79"/>
    </location>
</feature>
<feature type="signal peptide" evidence="1">
    <location>
        <begin position="1"/>
        <end position="23"/>
    </location>
</feature>
<feature type="chain" id="PRO_5005488089" evidence="1">
    <location>
        <begin position="24"/>
        <end position="79"/>
    </location>
</feature>
<dbReference type="AlphaFoldDB" id="A0A0K2TU06"/>
<sequence>MWAQFQVSFFSFFINLCIPGTQRYTLYNFPLFPLFFLFNPRDHYFFLSYIPQRSARFSIHTLLLYLFLKKRALFFWPLL</sequence>
<name>A0A0K2TU06_LEPSM</name>
<proteinExistence type="predicted"/>
<reference evidence="2" key="1">
    <citation type="submission" date="2014-05" db="EMBL/GenBank/DDBJ databases">
        <authorList>
            <person name="Chronopoulou M."/>
        </authorList>
    </citation>
    <scope>NUCLEOTIDE SEQUENCE</scope>
    <source>
        <tissue evidence="2">Whole organism</tissue>
    </source>
</reference>